<protein>
    <submittedName>
        <fullName evidence="2">Helix-turn-helix transcriptional regulator</fullName>
    </submittedName>
</protein>
<dbReference type="AlphaFoldDB" id="A0A926DYU0"/>
<dbReference type="Gene3D" id="1.10.260.40">
    <property type="entry name" value="lambda repressor-like DNA-binding domains"/>
    <property type="match status" value="1"/>
</dbReference>
<evidence type="ECO:0000313" key="3">
    <source>
        <dbReference type="Proteomes" id="UP000653127"/>
    </source>
</evidence>
<dbReference type="Proteomes" id="UP000653127">
    <property type="component" value="Unassembled WGS sequence"/>
</dbReference>
<dbReference type="InterPro" id="IPR001387">
    <property type="entry name" value="Cro/C1-type_HTH"/>
</dbReference>
<dbReference type="InterPro" id="IPR010982">
    <property type="entry name" value="Lambda_DNA-bd_dom_sf"/>
</dbReference>
<dbReference type="Pfam" id="PF13560">
    <property type="entry name" value="HTH_31"/>
    <property type="match status" value="1"/>
</dbReference>
<proteinExistence type="predicted"/>
<gene>
    <name evidence="2" type="ORF">H8711_03920</name>
</gene>
<sequence>MEQHRIGETLKQARIKAGLKVQDVSELMKSSGYEKASVKTVYSWESGNSQPAPDYFLKLCDLYGITDILSAFGYRKEEPTVDTDDQLSIHEDIFMSLPENLRQDALRYMRYLVEQEDKQK</sequence>
<name>A0A926DYU0_9FIRM</name>
<dbReference type="EMBL" id="JACRST010000003">
    <property type="protein sequence ID" value="MBC8546082.1"/>
    <property type="molecule type" value="Genomic_DNA"/>
</dbReference>
<dbReference type="GO" id="GO:0003677">
    <property type="term" value="F:DNA binding"/>
    <property type="evidence" value="ECO:0007669"/>
    <property type="project" value="InterPro"/>
</dbReference>
<evidence type="ECO:0000259" key="1">
    <source>
        <dbReference type="PROSITE" id="PS50943"/>
    </source>
</evidence>
<keyword evidence="3" id="KW-1185">Reference proteome</keyword>
<dbReference type="RefSeq" id="WP_249282230.1">
    <property type="nucleotide sequence ID" value="NZ_JACRST010000003.1"/>
</dbReference>
<dbReference type="PROSITE" id="PS50943">
    <property type="entry name" value="HTH_CROC1"/>
    <property type="match status" value="1"/>
</dbReference>
<reference evidence="2" key="1">
    <citation type="submission" date="2020-08" db="EMBL/GenBank/DDBJ databases">
        <title>Genome public.</title>
        <authorList>
            <person name="Liu C."/>
            <person name="Sun Q."/>
        </authorList>
    </citation>
    <scope>NUCLEOTIDE SEQUENCE</scope>
    <source>
        <strain evidence="2">NSJ-31</strain>
    </source>
</reference>
<comment type="caution">
    <text evidence="2">The sequence shown here is derived from an EMBL/GenBank/DDBJ whole genome shotgun (WGS) entry which is preliminary data.</text>
</comment>
<dbReference type="SUPFAM" id="SSF47413">
    <property type="entry name" value="lambda repressor-like DNA-binding domains"/>
    <property type="match status" value="1"/>
</dbReference>
<organism evidence="2 3">
    <name type="scientific">Ligaoa zhengdingensis</name>
    <dbReference type="NCBI Taxonomy" id="2763658"/>
    <lineage>
        <taxon>Bacteria</taxon>
        <taxon>Bacillati</taxon>
        <taxon>Bacillota</taxon>
        <taxon>Clostridia</taxon>
        <taxon>Eubacteriales</taxon>
        <taxon>Oscillospiraceae</taxon>
        <taxon>Ligaoa</taxon>
    </lineage>
</organism>
<dbReference type="CDD" id="cd00093">
    <property type="entry name" value="HTH_XRE"/>
    <property type="match status" value="1"/>
</dbReference>
<dbReference type="SMART" id="SM00530">
    <property type="entry name" value="HTH_XRE"/>
    <property type="match status" value="1"/>
</dbReference>
<evidence type="ECO:0000313" key="2">
    <source>
        <dbReference type="EMBL" id="MBC8546082.1"/>
    </source>
</evidence>
<feature type="domain" description="HTH cro/C1-type" evidence="1">
    <location>
        <begin position="10"/>
        <end position="69"/>
    </location>
</feature>
<accession>A0A926DYU0</accession>